<dbReference type="Pfam" id="PF00753">
    <property type="entry name" value="Lactamase_B"/>
    <property type="match status" value="1"/>
</dbReference>
<sequence>MLTRNVAPGIHCVTESHVNLYLVEEGDRVLLVDAGLPTSWRPLTAALTELGRRPQDIAALVLTHGHFDHLGIAERLRTELGVPVYIHENDVPLTRRPRQYTHARPLTGYLFQLAALPIVAGLVARRAWWPKPVRHVERIREQGVLPVPGSPRVLFTPGHTLGHCALHFPDRDAVIAGDAVVTLDPYRGTTGPQIVSGAATADEDRALDSLRVIAETGAGTILVGHGPPWRGGAERMVDLARRRGPS</sequence>
<reference evidence="2 3" key="1">
    <citation type="submission" date="2017-07" db="EMBL/GenBank/DDBJ databases">
        <title>Complete genome sequence of Actinoalloteichus hoggarensis DSM 45943, type strain of Actinoalloteichus hoggarensis.</title>
        <authorList>
            <person name="Ruckert C."/>
            <person name="Nouioui I."/>
            <person name="Willmese J."/>
            <person name="van Wezel G."/>
            <person name="Klenk H.-P."/>
            <person name="Kalinowski J."/>
            <person name="Zotchev S.B."/>
        </authorList>
    </citation>
    <scope>NUCLEOTIDE SEQUENCE [LARGE SCALE GENOMIC DNA]</scope>
    <source>
        <strain evidence="2 3">DSM 45943</strain>
    </source>
</reference>
<dbReference type="EC" id="3.-.-.-" evidence="2"/>
<dbReference type="EMBL" id="CP022521">
    <property type="protein sequence ID" value="ASO18670.1"/>
    <property type="molecule type" value="Genomic_DNA"/>
</dbReference>
<dbReference type="OrthoDB" id="2971563at2"/>
<dbReference type="GO" id="GO:0016787">
    <property type="term" value="F:hydrolase activity"/>
    <property type="evidence" value="ECO:0007669"/>
    <property type="project" value="UniProtKB-KW"/>
</dbReference>
<keyword evidence="3" id="KW-1185">Reference proteome</keyword>
<dbReference type="Gene3D" id="3.60.15.10">
    <property type="entry name" value="Ribonuclease Z/Hydroxyacylglutathione hydrolase-like"/>
    <property type="match status" value="1"/>
</dbReference>
<dbReference type="KEGG" id="ahg:AHOG_05085"/>
<dbReference type="SUPFAM" id="SSF56281">
    <property type="entry name" value="Metallo-hydrolase/oxidoreductase"/>
    <property type="match status" value="1"/>
</dbReference>
<dbReference type="CDD" id="cd07721">
    <property type="entry name" value="yflN-like_MBL-fold"/>
    <property type="match status" value="1"/>
</dbReference>
<dbReference type="InterPro" id="IPR001279">
    <property type="entry name" value="Metallo-B-lactamas"/>
</dbReference>
<dbReference type="Proteomes" id="UP000204221">
    <property type="component" value="Chromosome"/>
</dbReference>
<organism evidence="2 3">
    <name type="scientific">Actinoalloteichus hoggarensis</name>
    <dbReference type="NCBI Taxonomy" id="1470176"/>
    <lineage>
        <taxon>Bacteria</taxon>
        <taxon>Bacillati</taxon>
        <taxon>Actinomycetota</taxon>
        <taxon>Actinomycetes</taxon>
        <taxon>Pseudonocardiales</taxon>
        <taxon>Pseudonocardiaceae</taxon>
        <taxon>Actinoalloteichus</taxon>
    </lineage>
</organism>
<name>A0A221VYR5_9PSEU</name>
<evidence type="ECO:0000313" key="3">
    <source>
        <dbReference type="Proteomes" id="UP000204221"/>
    </source>
</evidence>
<dbReference type="PANTHER" id="PTHR42951">
    <property type="entry name" value="METALLO-BETA-LACTAMASE DOMAIN-CONTAINING"/>
    <property type="match status" value="1"/>
</dbReference>
<feature type="domain" description="Metallo-beta-lactamase" evidence="1">
    <location>
        <begin position="17"/>
        <end position="225"/>
    </location>
</feature>
<dbReference type="SMART" id="SM00849">
    <property type="entry name" value="Lactamase_B"/>
    <property type="match status" value="1"/>
</dbReference>
<gene>
    <name evidence="2" type="primary">yflN2</name>
    <name evidence="2" type="ORF">AHOG_05085</name>
</gene>
<dbReference type="AlphaFoldDB" id="A0A221VYR5"/>
<dbReference type="InterPro" id="IPR036866">
    <property type="entry name" value="RibonucZ/Hydroxyglut_hydro"/>
</dbReference>
<dbReference type="PANTHER" id="PTHR42951:SF14">
    <property type="entry name" value="METALLO-BETA-LACTAMASE SUPERFAMILY PROTEIN"/>
    <property type="match status" value="1"/>
</dbReference>
<proteinExistence type="predicted"/>
<evidence type="ECO:0000313" key="2">
    <source>
        <dbReference type="EMBL" id="ASO18670.1"/>
    </source>
</evidence>
<dbReference type="InterPro" id="IPR050855">
    <property type="entry name" value="NDM-1-like"/>
</dbReference>
<protein>
    <submittedName>
        <fullName evidence="2">Putative metallo-hydrolase YflN</fullName>
        <ecNumber evidence="2">3.-.-.-</ecNumber>
    </submittedName>
</protein>
<keyword evidence="2" id="KW-0378">Hydrolase</keyword>
<evidence type="ECO:0000259" key="1">
    <source>
        <dbReference type="SMART" id="SM00849"/>
    </source>
</evidence>
<accession>A0A221VYR5</accession>